<name>A0A9Q1GNL4_9CARY</name>
<sequence>MILEIMNTSMTNLMDCNFTIVKMRCKEEQWVTVTRFINGLSDDLKGEVSLHHLDTNSLPILTGWFPKLGSLSPLNLSPFRKPLILKGNHRIGQFGKSSSLTSPPLIPSPSLFSMVCNNCHERGHPTSRYANRALIVGLDTLEDDDQIDETVYFVVGDTATESEHEDIPLGPPSAVNDVEAILEDEIVSTSTRVKDAFEPNRARVQTSYGLGSAQDAFHGLELVKPRGLSSVKSMGVVNRDMGSNPAHIGLCTSLYTKK</sequence>
<dbReference type="Proteomes" id="UP001153076">
    <property type="component" value="Unassembled WGS sequence"/>
</dbReference>
<evidence type="ECO:0000313" key="2">
    <source>
        <dbReference type="Proteomes" id="UP001153076"/>
    </source>
</evidence>
<reference evidence="1" key="1">
    <citation type="submission" date="2022-04" db="EMBL/GenBank/DDBJ databases">
        <title>Carnegiea gigantea Genome sequencing and assembly v2.</title>
        <authorList>
            <person name="Copetti D."/>
            <person name="Sanderson M.J."/>
            <person name="Burquez A."/>
            <person name="Wojciechowski M.F."/>
        </authorList>
    </citation>
    <scope>NUCLEOTIDE SEQUENCE</scope>
    <source>
        <strain evidence="1">SGP5-SGP5p</strain>
        <tissue evidence="1">Aerial part</tissue>
    </source>
</reference>
<proteinExistence type="predicted"/>
<accession>A0A9Q1GNL4</accession>
<dbReference type="EMBL" id="JAKOGI010001643">
    <property type="protein sequence ID" value="KAJ8424597.1"/>
    <property type="molecule type" value="Genomic_DNA"/>
</dbReference>
<protein>
    <submittedName>
        <fullName evidence="1">Uncharacterized protein</fullName>
    </submittedName>
</protein>
<dbReference type="AlphaFoldDB" id="A0A9Q1GNL4"/>
<evidence type="ECO:0000313" key="1">
    <source>
        <dbReference type="EMBL" id="KAJ8424597.1"/>
    </source>
</evidence>
<keyword evidence="2" id="KW-1185">Reference proteome</keyword>
<comment type="caution">
    <text evidence="1">The sequence shown here is derived from an EMBL/GenBank/DDBJ whole genome shotgun (WGS) entry which is preliminary data.</text>
</comment>
<organism evidence="1 2">
    <name type="scientific">Carnegiea gigantea</name>
    <dbReference type="NCBI Taxonomy" id="171969"/>
    <lineage>
        <taxon>Eukaryota</taxon>
        <taxon>Viridiplantae</taxon>
        <taxon>Streptophyta</taxon>
        <taxon>Embryophyta</taxon>
        <taxon>Tracheophyta</taxon>
        <taxon>Spermatophyta</taxon>
        <taxon>Magnoliopsida</taxon>
        <taxon>eudicotyledons</taxon>
        <taxon>Gunneridae</taxon>
        <taxon>Pentapetalae</taxon>
        <taxon>Caryophyllales</taxon>
        <taxon>Cactineae</taxon>
        <taxon>Cactaceae</taxon>
        <taxon>Cactoideae</taxon>
        <taxon>Echinocereeae</taxon>
        <taxon>Carnegiea</taxon>
    </lineage>
</organism>
<gene>
    <name evidence="1" type="ORF">Cgig2_028657</name>
</gene>